<dbReference type="Pfam" id="PF04964">
    <property type="entry name" value="Flp_Fap"/>
    <property type="match status" value="1"/>
</dbReference>
<feature type="transmembrane region" description="Helical" evidence="1">
    <location>
        <begin position="20"/>
        <end position="41"/>
    </location>
</feature>
<keyword evidence="1" id="KW-1133">Transmembrane helix</keyword>
<evidence type="ECO:0000256" key="1">
    <source>
        <dbReference type="SAM" id="Phobius"/>
    </source>
</evidence>
<reference evidence="2" key="1">
    <citation type="submission" date="2018-06" db="EMBL/GenBank/DDBJ databases">
        <authorList>
            <person name="Zhirakovskaya E."/>
        </authorList>
    </citation>
    <scope>NUCLEOTIDE SEQUENCE</scope>
</reference>
<organism evidence="2">
    <name type="scientific">hydrothermal vent metagenome</name>
    <dbReference type="NCBI Taxonomy" id="652676"/>
    <lineage>
        <taxon>unclassified sequences</taxon>
        <taxon>metagenomes</taxon>
        <taxon>ecological metagenomes</taxon>
    </lineage>
</organism>
<evidence type="ECO:0000313" key="2">
    <source>
        <dbReference type="EMBL" id="VAW13704.1"/>
    </source>
</evidence>
<keyword evidence="1" id="KW-0812">Transmembrane</keyword>
<keyword evidence="1" id="KW-0472">Membrane</keyword>
<dbReference type="InterPro" id="IPR007047">
    <property type="entry name" value="Flp_Fap"/>
</dbReference>
<accession>A0A3B0TYU6</accession>
<name>A0A3B0TYU6_9ZZZZ</name>
<dbReference type="EMBL" id="UOEQ01000019">
    <property type="protein sequence ID" value="VAW13704.1"/>
    <property type="molecule type" value="Genomic_DNA"/>
</dbReference>
<proteinExistence type="predicted"/>
<protein>
    <submittedName>
        <fullName evidence="2">Flp pilus assembly protein, pilin Flp</fullName>
    </submittedName>
</protein>
<sequence length="59" mass="5958">MKIVTRFVNDESGATAIEYGLIAALISVGIIAAATTLGNGLSNLFTGIGTRLDTSASSI</sequence>
<gene>
    <name evidence="2" type="ORF">MNBD_ALPHA11-844</name>
</gene>
<dbReference type="AlphaFoldDB" id="A0A3B0TYU6"/>